<feature type="transmembrane region" description="Helical" evidence="1">
    <location>
        <begin position="53"/>
        <end position="72"/>
    </location>
</feature>
<dbReference type="InterPro" id="IPR050879">
    <property type="entry name" value="Acyltransferase_3"/>
</dbReference>
<reference evidence="3 4" key="1">
    <citation type="journal article" date="2015" name="Genome Announc.">
        <title>Complete genome sequences for 59 burkholderia isolates, both pathogenic and near neighbor.</title>
        <authorList>
            <person name="Johnson S.L."/>
            <person name="Bishop-Lilly K.A."/>
            <person name="Ladner J.T."/>
            <person name="Daligault H.E."/>
            <person name="Davenport K.W."/>
            <person name="Jaissle J."/>
            <person name="Frey K.G."/>
            <person name="Koroleva G.I."/>
            <person name="Bruce D.C."/>
            <person name="Coyne S.R."/>
            <person name="Broomall S.M."/>
            <person name="Li P.E."/>
            <person name="Teshima H."/>
            <person name="Gibbons H.S."/>
            <person name="Palacios G.F."/>
            <person name="Rosenzweig C.N."/>
            <person name="Redden C.L."/>
            <person name="Xu Y."/>
            <person name="Minogue T.D."/>
            <person name="Chain P.S."/>
        </authorList>
    </citation>
    <scope>NUCLEOTIDE SEQUENCE [LARGE SCALE GENOMIC DNA]</scope>
    <source>
        <strain evidence="3 4">ATCC BAA-463</strain>
    </source>
</reference>
<feature type="transmembrane region" description="Helical" evidence="1">
    <location>
        <begin position="185"/>
        <end position="202"/>
    </location>
</feature>
<evidence type="ECO:0000256" key="1">
    <source>
        <dbReference type="SAM" id="Phobius"/>
    </source>
</evidence>
<proteinExistence type="predicted"/>
<dbReference type="PANTHER" id="PTHR23028">
    <property type="entry name" value="ACETYLTRANSFERASE"/>
    <property type="match status" value="1"/>
</dbReference>
<feature type="transmembrane region" description="Helical" evidence="1">
    <location>
        <begin position="208"/>
        <end position="229"/>
    </location>
</feature>
<dbReference type="Proteomes" id="UP000032614">
    <property type="component" value="Chromosome 2"/>
</dbReference>
<keyword evidence="1" id="KW-0472">Membrane</keyword>
<name>A0AAU8TL78_9BURK</name>
<keyword evidence="3" id="KW-0012">Acyltransferase</keyword>
<keyword evidence="1" id="KW-1133">Transmembrane helix</keyword>
<dbReference type="KEGG" id="bfn:OI25_5821"/>
<accession>A0AAU8TL78</accession>
<protein>
    <submittedName>
        <fullName evidence="3">Acyltransferase family protein</fullName>
    </submittedName>
</protein>
<dbReference type="GO" id="GO:0016020">
    <property type="term" value="C:membrane"/>
    <property type="evidence" value="ECO:0007669"/>
    <property type="project" value="TreeGrafter"/>
</dbReference>
<dbReference type="GeneID" id="66519633"/>
<gene>
    <name evidence="3" type="ORF">OI25_5821</name>
</gene>
<keyword evidence="1" id="KW-0812">Transmembrane</keyword>
<dbReference type="GO" id="GO:0009103">
    <property type="term" value="P:lipopolysaccharide biosynthetic process"/>
    <property type="evidence" value="ECO:0007669"/>
    <property type="project" value="TreeGrafter"/>
</dbReference>
<feature type="transmembrane region" description="Helical" evidence="1">
    <location>
        <begin position="310"/>
        <end position="330"/>
    </location>
</feature>
<feature type="transmembrane region" description="Helical" evidence="1">
    <location>
        <begin position="241"/>
        <end position="261"/>
    </location>
</feature>
<feature type="transmembrane region" description="Helical" evidence="1">
    <location>
        <begin position="92"/>
        <end position="117"/>
    </location>
</feature>
<feature type="transmembrane region" description="Helical" evidence="1">
    <location>
        <begin position="273"/>
        <end position="298"/>
    </location>
</feature>
<evidence type="ECO:0000259" key="2">
    <source>
        <dbReference type="Pfam" id="PF01757"/>
    </source>
</evidence>
<evidence type="ECO:0000313" key="3">
    <source>
        <dbReference type="EMBL" id="AJZ61625.1"/>
    </source>
</evidence>
<sequence length="372" mass="40721">MSIGRRNARIDVIRGVSILLVLFHHFNIAYRLNDTFLAQVFGWDAVRAVARNGNYGVTMFFVISGYLITLNAGRRWSGLEGINARAFYRLRIARIVPCLVLLLGTVNLLALAGVAIFQNHAPGGTAVSFWLVNLASLTFWMNVLIGMHGWVNYPLGVLWSLSVEEVFYLFFPILCLVLRREARLLIFWAAIIVIGPVYRFTHQGDEGGFLYAYFASFDGIAIGCCTALLAKRITLHGRAAALLQGVVAAAMVVLYLGGPIAETNVLGVTGMALGTAVLLLGASGRAAMPAVGVGRVLLGFEWFGRLSYELYLFHLIVLGAMRTLWLPRVVTGDVKLLLLAGFFVLSAALSAGIARLYSEPLNRRIRAWRTAA</sequence>
<dbReference type="EMBL" id="CP010027">
    <property type="protein sequence ID" value="AJZ61625.1"/>
    <property type="molecule type" value="Genomic_DNA"/>
</dbReference>
<feature type="transmembrane region" description="Helical" evidence="1">
    <location>
        <begin position="157"/>
        <end position="178"/>
    </location>
</feature>
<evidence type="ECO:0000313" key="4">
    <source>
        <dbReference type="Proteomes" id="UP000032614"/>
    </source>
</evidence>
<feature type="transmembrane region" description="Helical" evidence="1">
    <location>
        <begin position="129"/>
        <end position="151"/>
    </location>
</feature>
<organism evidence="3 4">
    <name type="scientific">Paraburkholderia fungorum</name>
    <dbReference type="NCBI Taxonomy" id="134537"/>
    <lineage>
        <taxon>Bacteria</taxon>
        <taxon>Pseudomonadati</taxon>
        <taxon>Pseudomonadota</taxon>
        <taxon>Betaproteobacteria</taxon>
        <taxon>Burkholderiales</taxon>
        <taxon>Burkholderiaceae</taxon>
        <taxon>Paraburkholderia</taxon>
    </lineage>
</organism>
<keyword evidence="3" id="KW-0808">Transferase</keyword>
<dbReference type="PANTHER" id="PTHR23028:SF53">
    <property type="entry name" value="ACYL_TRANSF_3 DOMAIN-CONTAINING PROTEIN"/>
    <property type="match status" value="1"/>
</dbReference>
<feature type="domain" description="Acyltransferase 3" evidence="2">
    <location>
        <begin position="8"/>
        <end position="350"/>
    </location>
</feature>
<dbReference type="InterPro" id="IPR002656">
    <property type="entry name" value="Acyl_transf_3_dom"/>
</dbReference>
<dbReference type="GO" id="GO:0016747">
    <property type="term" value="F:acyltransferase activity, transferring groups other than amino-acyl groups"/>
    <property type="evidence" value="ECO:0007669"/>
    <property type="project" value="InterPro"/>
</dbReference>
<dbReference type="Pfam" id="PF01757">
    <property type="entry name" value="Acyl_transf_3"/>
    <property type="match status" value="1"/>
</dbReference>
<dbReference type="RefSeq" id="WP_046573190.1">
    <property type="nucleotide sequence ID" value="NZ_CP010027.1"/>
</dbReference>
<dbReference type="AlphaFoldDB" id="A0AAU8TL78"/>
<feature type="transmembrane region" description="Helical" evidence="1">
    <location>
        <begin position="336"/>
        <end position="357"/>
    </location>
</feature>